<name>A0ABP5CB76_9MICO</name>
<comment type="caution">
    <text evidence="3">The sequence shown here is derived from an EMBL/GenBank/DDBJ whole genome shotgun (WGS) entry which is preliminary data.</text>
</comment>
<dbReference type="RefSeq" id="WP_157416482.1">
    <property type="nucleotide sequence ID" value="NZ_BAAAMK010000005.1"/>
</dbReference>
<feature type="compositionally biased region" description="Basic and acidic residues" evidence="1">
    <location>
        <begin position="31"/>
        <end position="51"/>
    </location>
</feature>
<feature type="region of interest" description="Disordered" evidence="1">
    <location>
        <begin position="27"/>
        <end position="59"/>
    </location>
</feature>
<proteinExistence type="predicted"/>
<evidence type="ECO:0000256" key="2">
    <source>
        <dbReference type="SAM" id="Phobius"/>
    </source>
</evidence>
<accession>A0ABP5CB76</accession>
<dbReference type="Proteomes" id="UP001499954">
    <property type="component" value="Unassembled WGS sequence"/>
</dbReference>
<evidence type="ECO:0000313" key="4">
    <source>
        <dbReference type="Proteomes" id="UP001499954"/>
    </source>
</evidence>
<reference evidence="4" key="1">
    <citation type="journal article" date="2019" name="Int. J. Syst. Evol. Microbiol.">
        <title>The Global Catalogue of Microorganisms (GCM) 10K type strain sequencing project: providing services to taxonomists for standard genome sequencing and annotation.</title>
        <authorList>
            <consortium name="The Broad Institute Genomics Platform"/>
            <consortium name="The Broad Institute Genome Sequencing Center for Infectious Disease"/>
            <person name="Wu L."/>
            <person name="Ma J."/>
        </authorList>
    </citation>
    <scope>NUCLEOTIDE SEQUENCE [LARGE SCALE GENOMIC DNA]</scope>
    <source>
        <strain evidence="4">JCM 13584</strain>
    </source>
</reference>
<keyword evidence="2" id="KW-0472">Membrane</keyword>
<evidence type="ECO:0000256" key="1">
    <source>
        <dbReference type="SAM" id="MobiDB-lite"/>
    </source>
</evidence>
<keyword evidence="4" id="KW-1185">Reference proteome</keyword>
<dbReference type="EMBL" id="BAAAMK010000005">
    <property type="protein sequence ID" value="GAA1959580.1"/>
    <property type="molecule type" value="Genomic_DNA"/>
</dbReference>
<organism evidence="3 4">
    <name type="scientific">Agromyces allii</name>
    <dbReference type="NCBI Taxonomy" id="393607"/>
    <lineage>
        <taxon>Bacteria</taxon>
        <taxon>Bacillati</taxon>
        <taxon>Actinomycetota</taxon>
        <taxon>Actinomycetes</taxon>
        <taxon>Micrococcales</taxon>
        <taxon>Microbacteriaceae</taxon>
        <taxon>Agromyces</taxon>
    </lineage>
</organism>
<evidence type="ECO:0000313" key="3">
    <source>
        <dbReference type="EMBL" id="GAA1959580.1"/>
    </source>
</evidence>
<keyword evidence="2" id="KW-0812">Transmembrane</keyword>
<sequence>MDWTFWAGLIGIAALWGLTQWMFSNRRRSEKTRARDRESADAMLDVDRGKAQSDVWRGL</sequence>
<protein>
    <submittedName>
        <fullName evidence="3">Uncharacterized protein</fullName>
    </submittedName>
</protein>
<keyword evidence="2" id="KW-1133">Transmembrane helix</keyword>
<feature type="transmembrane region" description="Helical" evidence="2">
    <location>
        <begin position="6"/>
        <end position="23"/>
    </location>
</feature>
<gene>
    <name evidence="3" type="ORF">GCM10009717_27680</name>
</gene>